<evidence type="ECO:0000313" key="2">
    <source>
        <dbReference type="EMBL" id="KAH8021469.1"/>
    </source>
</evidence>
<organism evidence="2 3">
    <name type="scientific">Rhipicephalus microplus</name>
    <name type="common">Cattle tick</name>
    <name type="synonym">Boophilus microplus</name>
    <dbReference type="NCBI Taxonomy" id="6941"/>
    <lineage>
        <taxon>Eukaryota</taxon>
        <taxon>Metazoa</taxon>
        <taxon>Ecdysozoa</taxon>
        <taxon>Arthropoda</taxon>
        <taxon>Chelicerata</taxon>
        <taxon>Arachnida</taxon>
        <taxon>Acari</taxon>
        <taxon>Parasitiformes</taxon>
        <taxon>Ixodida</taxon>
        <taxon>Ixodoidea</taxon>
        <taxon>Ixodidae</taxon>
        <taxon>Rhipicephalinae</taxon>
        <taxon>Rhipicephalus</taxon>
        <taxon>Boophilus</taxon>
    </lineage>
</organism>
<feature type="compositionally biased region" description="Polar residues" evidence="1">
    <location>
        <begin position="56"/>
        <end position="68"/>
    </location>
</feature>
<evidence type="ECO:0000256" key="1">
    <source>
        <dbReference type="SAM" id="MobiDB-lite"/>
    </source>
</evidence>
<feature type="region of interest" description="Disordered" evidence="1">
    <location>
        <begin position="1"/>
        <end position="87"/>
    </location>
</feature>
<feature type="region of interest" description="Disordered" evidence="1">
    <location>
        <begin position="161"/>
        <end position="180"/>
    </location>
</feature>
<dbReference type="Proteomes" id="UP000821866">
    <property type="component" value="Chromosome 7"/>
</dbReference>
<feature type="compositionally biased region" description="Acidic residues" evidence="1">
    <location>
        <begin position="75"/>
        <end position="84"/>
    </location>
</feature>
<evidence type="ECO:0000313" key="3">
    <source>
        <dbReference type="Proteomes" id="UP000821866"/>
    </source>
</evidence>
<gene>
    <name evidence="2" type="ORF">HPB51_015865</name>
</gene>
<protein>
    <submittedName>
        <fullName evidence="2">Uncharacterized protein</fullName>
    </submittedName>
</protein>
<feature type="region of interest" description="Disordered" evidence="1">
    <location>
        <begin position="188"/>
        <end position="207"/>
    </location>
</feature>
<reference evidence="2" key="2">
    <citation type="submission" date="2021-09" db="EMBL/GenBank/DDBJ databases">
        <authorList>
            <person name="Jia N."/>
            <person name="Wang J."/>
            <person name="Shi W."/>
            <person name="Du L."/>
            <person name="Sun Y."/>
            <person name="Zhan W."/>
            <person name="Jiang J."/>
            <person name="Wang Q."/>
            <person name="Zhang B."/>
            <person name="Ji P."/>
            <person name="Sakyi L.B."/>
            <person name="Cui X."/>
            <person name="Yuan T."/>
            <person name="Jiang B."/>
            <person name="Yang W."/>
            <person name="Lam T.T.-Y."/>
            <person name="Chang Q."/>
            <person name="Ding S."/>
            <person name="Wang X."/>
            <person name="Zhu J."/>
            <person name="Ruan X."/>
            <person name="Zhao L."/>
            <person name="Wei J."/>
            <person name="Que T."/>
            <person name="Du C."/>
            <person name="Cheng J."/>
            <person name="Dai P."/>
            <person name="Han X."/>
            <person name="Huang E."/>
            <person name="Gao Y."/>
            <person name="Liu J."/>
            <person name="Shao H."/>
            <person name="Ye R."/>
            <person name="Li L."/>
            <person name="Wei W."/>
            <person name="Wang X."/>
            <person name="Wang C."/>
            <person name="Huo Q."/>
            <person name="Li W."/>
            <person name="Guo W."/>
            <person name="Chen H."/>
            <person name="Chen S."/>
            <person name="Zhou L."/>
            <person name="Zhou L."/>
            <person name="Ni X."/>
            <person name="Tian J."/>
            <person name="Zhou Y."/>
            <person name="Sheng Y."/>
            <person name="Liu T."/>
            <person name="Pan Y."/>
            <person name="Xia L."/>
            <person name="Li J."/>
            <person name="Zhao F."/>
            <person name="Cao W."/>
        </authorList>
    </citation>
    <scope>NUCLEOTIDE SEQUENCE</scope>
    <source>
        <strain evidence="2">Rmic-2018</strain>
        <tissue evidence="2">Larvae</tissue>
    </source>
</reference>
<accession>A0A9J6DH51</accession>
<feature type="compositionally biased region" description="Basic residues" evidence="1">
    <location>
        <begin position="1"/>
        <end position="12"/>
    </location>
</feature>
<comment type="caution">
    <text evidence="2">The sequence shown here is derived from an EMBL/GenBank/DDBJ whole genome shotgun (WGS) entry which is preliminary data.</text>
</comment>
<sequence length="207" mass="21944">MEDRVKRQRQKVGKAAFLQAVARGESRVSEGSSSTHESSGDTLTQDAFADSVDSELPQQKWLQQNGSPQPAEESPQSDDVDLDDSSTTIEQLSTELTVSAGRHLSHNQTAASHSEPSARSPGRAIAASASGEVLLHSDNDGGQPLSLPFICAICTSTLPHRDGATSRHSSNSRNSSCSSHINDVSGNTQWHPSCRHSSLEEGSGALL</sequence>
<dbReference type="AlphaFoldDB" id="A0A9J6DH51"/>
<keyword evidence="3" id="KW-1185">Reference proteome</keyword>
<proteinExistence type="predicted"/>
<name>A0A9J6DH51_RHIMP</name>
<feature type="compositionally biased region" description="Polar residues" evidence="1">
    <location>
        <begin position="106"/>
        <end position="117"/>
    </location>
</feature>
<feature type="region of interest" description="Disordered" evidence="1">
    <location>
        <begin position="105"/>
        <end position="124"/>
    </location>
</feature>
<reference evidence="2" key="1">
    <citation type="journal article" date="2020" name="Cell">
        <title>Large-Scale Comparative Analyses of Tick Genomes Elucidate Their Genetic Diversity and Vector Capacities.</title>
        <authorList>
            <consortium name="Tick Genome and Microbiome Consortium (TIGMIC)"/>
            <person name="Jia N."/>
            <person name="Wang J."/>
            <person name="Shi W."/>
            <person name="Du L."/>
            <person name="Sun Y."/>
            <person name="Zhan W."/>
            <person name="Jiang J.F."/>
            <person name="Wang Q."/>
            <person name="Zhang B."/>
            <person name="Ji P."/>
            <person name="Bell-Sakyi L."/>
            <person name="Cui X.M."/>
            <person name="Yuan T.T."/>
            <person name="Jiang B.G."/>
            <person name="Yang W.F."/>
            <person name="Lam T.T."/>
            <person name="Chang Q.C."/>
            <person name="Ding S.J."/>
            <person name="Wang X.J."/>
            <person name="Zhu J.G."/>
            <person name="Ruan X.D."/>
            <person name="Zhao L."/>
            <person name="Wei J.T."/>
            <person name="Ye R.Z."/>
            <person name="Que T.C."/>
            <person name="Du C.H."/>
            <person name="Zhou Y.H."/>
            <person name="Cheng J.X."/>
            <person name="Dai P.F."/>
            <person name="Guo W.B."/>
            <person name="Han X.H."/>
            <person name="Huang E.J."/>
            <person name="Li L.F."/>
            <person name="Wei W."/>
            <person name="Gao Y.C."/>
            <person name="Liu J.Z."/>
            <person name="Shao H.Z."/>
            <person name="Wang X."/>
            <person name="Wang C.C."/>
            <person name="Yang T.C."/>
            <person name="Huo Q.B."/>
            <person name="Li W."/>
            <person name="Chen H.Y."/>
            <person name="Chen S.E."/>
            <person name="Zhou L.G."/>
            <person name="Ni X.B."/>
            <person name="Tian J.H."/>
            <person name="Sheng Y."/>
            <person name="Liu T."/>
            <person name="Pan Y.S."/>
            <person name="Xia L.Y."/>
            <person name="Li J."/>
            <person name="Zhao F."/>
            <person name="Cao W.C."/>
        </authorList>
    </citation>
    <scope>NUCLEOTIDE SEQUENCE</scope>
    <source>
        <strain evidence="2">Rmic-2018</strain>
    </source>
</reference>
<dbReference type="EMBL" id="JABSTU010000009">
    <property type="protein sequence ID" value="KAH8021469.1"/>
    <property type="molecule type" value="Genomic_DNA"/>
</dbReference>
<dbReference type="VEuPathDB" id="VectorBase:LOC119174779"/>
<feature type="compositionally biased region" description="Low complexity" evidence="1">
    <location>
        <begin position="166"/>
        <end position="180"/>
    </location>
</feature>